<feature type="compositionally biased region" description="Gly residues" evidence="2">
    <location>
        <begin position="779"/>
        <end position="807"/>
    </location>
</feature>
<feature type="compositionally biased region" description="Pro residues" evidence="2">
    <location>
        <begin position="531"/>
        <end position="541"/>
    </location>
</feature>
<keyword evidence="5" id="KW-1185">Reference proteome</keyword>
<feature type="region of interest" description="Disordered" evidence="2">
    <location>
        <begin position="829"/>
        <end position="868"/>
    </location>
</feature>
<dbReference type="OrthoDB" id="64353at2759"/>
<dbReference type="PROSITE" id="PS50082">
    <property type="entry name" value="WD_REPEATS_2"/>
    <property type="match status" value="1"/>
</dbReference>
<feature type="region of interest" description="Disordered" evidence="2">
    <location>
        <begin position="916"/>
        <end position="1095"/>
    </location>
</feature>
<protein>
    <recommendedName>
        <fullName evidence="3">DUF2415 domain-containing protein</fullName>
    </recommendedName>
</protein>
<organism evidence="4 5">
    <name type="scientific">Rickenella mellea</name>
    <dbReference type="NCBI Taxonomy" id="50990"/>
    <lineage>
        <taxon>Eukaryota</taxon>
        <taxon>Fungi</taxon>
        <taxon>Dikarya</taxon>
        <taxon>Basidiomycota</taxon>
        <taxon>Agaricomycotina</taxon>
        <taxon>Agaricomycetes</taxon>
        <taxon>Hymenochaetales</taxon>
        <taxon>Rickenellaceae</taxon>
        <taxon>Rickenella</taxon>
    </lineage>
</organism>
<feature type="repeat" description="WD" evidence="1">
    <location>
        <begin position="350"/>
        <end position="391"/>
    </location>
</feature>
<dbReference type="VEuPathDB" id="FungiDB:BD410DRAFT_902795"/>
<keyword evidence="1" id="KW-0853">WD repeat</keyword>
<feature type="domain" description="DUF2415" evidence="3">
    <location>
        <begin position="592"/>
        <end position="630"/>
    </location>
</feature>
<evidence type="ECO:0000256" key="2">
    <source>
        <dbReference type="SAM" id="MobiDB-lite"/>
    </source>
</evidence>
<evidence type="ECO:0000259" key="3">
    <source>
        <dbReference type="Pfam" id="PF10313"/>
    </source>
</evidence>
<dbReference type="InterPro" id="IPR036322">
    <property type="entry name" value="WD40_repeat_dom_sf"/>
</dbReference>
<dbReference type="STRING" id="50990.A0A4Y7PHT3"/>
<dbReference type="Proteomes" id="UP000294933">
    <property type="component" value="Unassembled WGS sequence"/>
</dbReference>
<dbReference type="PANTHER" id="PTHR43991">
    <property type="entry name" value="WD REPEAT PROTEIN (AFU_ORTHOLOGUE AFUA_8G05640)-RELATED"/>
    <property type="match status" value="1"/>
</dbReference>
<feature type="compositionally biased region" description="Low complexity" evidence="2">
    <location>
        <begin position="1033"/>
        <end position="1085"/>
    </location>
</feature>
<feature type="region of interest" description="Disordered" evidence="2">
    <location>
        <begin position="522"/>
        <end position="562"/>
    </location>
</feature>
<gene>
    <name evidence="4" type="ORF">BD410DRAFT_902795</name>
</gene>
<sequence length="1151" mass="124308">MTIDLHIPRQHSSLLSTVPSASASADVAIGHVQLRDLIVCPRDRGVVWYVGHKTILEHDISKPNSTPYELARLTFTAVTLSALDVSTSSEDNRILLAAGGQESDLYLALFSYLTKPKSSPHSSSQSRSSSSPSKHSELIWEYNSALPGSINNSVLLYHPPPFVSSQKSPFDPFSKSHLGSSGSRTDSDSKAVPRLVVSNNDCTVKFFDISLECDNYSPEELLWRRVHRRRAFPHGKIQRLENVGVLKLNVPVNHTSISPDGSTILSCGDSPQIYLHRLLPSHPRTPLTFIHLATYTLPTSPLYPSPFSSTTSSPPTPNPYAAYPSSPYAPSLYSPSPSWSSWSPWSWPNPSGPPSSCFSTTWSSDGSKFAVASQEGMVCVWDVRSQEVLEGARWETQRERERSGWGIGYGRVGGIATMDGRARTTRAGVGEGGGGVEGEEPAREGGTEEGSTNQRPSHRRTDSGADRIQVAQNDFFTFMERFYGTTADDLHDGLPDDIPDLASIGPTSPVFPNRLDRERVARGVEDGESSPPLPLPLPSPGPAEEYSSVPRRGDGSGDWGAPVPGFGESLWRGMGLGRVMPDHGGPAPGWGVRCVKFVKMESGRELLVFTEHTSLVHIIDAETFTQHDVIRIPQMRRRLGRPQPIRRRARAFTSPGVINTETNANHEAFAINRDGLNVWDSAPRNDREAIVSSQGPTAGPEHRGPLLSPSRFVHSPEPISRNGSPLLRLPTPPPPLPLPSRPWVDTTERSGYESFFGVPPPSARRLQLASRSARRGRDWVGGGGSSGRGSTGGGGRDGATDGNGGGVTIRSGDTIGRFGARRVERDLGAEGSRFAAEMDREDSGSDSGSLDADGDRHGDENARERDGEVPVVVIPPMPSPESQEVGRVLAGHGLASVPSPLNLQDMGWRMDMDRDGDRVGDERRGRSMSPPTDVFRWAPAPSRSRSRGHIMVDGRSPSRSPAVVIRGLGSRSPSPSGWMSRSRSPSRMVIVGDRSPRSRSRSPILVEAAAEADDSGAMDVDYDGFSSERECTPSRATSPAPPSGAAASGSASGSNAATSPTNPQSQSQSQTQTSPSSGPGPSSSTAMASDDSPRRRFLDDRDLWSKDVEVDLAGLTFDRTGSYVYVASLHGVTEWEIKNTDTRWWCQGSWA</sequence>
<evidence type="ECO:0000313" key="4">
    <source>
        <dbReference type="EMBL" id="TDL15024.1"/>
    </source>
</evidence>
<dbReference type="SMART" id="SM00320">
    <property type="entry name" value="WD40"/>
    <property type="match status" value="2"/>
</dbReference>
<feature type="compositionally biased region" description="Low complexity" evidence="2">
    <location>
        <begin position="966"/>
        <end position="977"/>
    </location>
</feature>
<evidence type="ECO:0000256" key="1">
    <source>
        <dbReference type="PROSITE-ProRule" id="PRU00221"/>
    </source>
</evidence>
<reference evidence="4 5" key="1">
    <citation type="submission" date="2018-06" db="EMBL/GenBank/DDBJ databases">
        <title>A transcriptomic atlas of mushroom development highlights an independent origin of complex multicellularity.</title>
        <authorList>
            <consortium name="DOE Joint Genome Institute"/>
            <person name="Krizsan K."/>
            <person name="Almasi E."/>
            <person name="Merenyi Z."/>
            <person name="Sahu N."/>
            <person name="Viragh M."/>
            <person name="Koszo T."/>
            <person name="Mondo S."/>
            <person name="Kiss B."/>
            <person name="Balint B."/>
            <person name="Kues U."/>
            <person name="Barry K."/>
            <person name="Hegedus J.C."/>
            <person name="Henrissat B."/>
            <person name="Johnson J."/>
            <person name="Lipzen A."/>
            <person name="Ohm R."/>
            <person name="Nagy I."/>
            <person name="Pangilinan J."/>
            <person name="Yan J."/>
            <person name="Xiong Y."/>
            <person name="Grigoriev I.V."/>
            <person name="Hibbett D.S."/>
            <person name="Nagy L.G."/>
        </authorList>
    </citation>
    <scope>NUCLEOTIDE SEQUENCE [LARGE SCALE GENOMIC DNA]</scope>
    <source>
        <strain evidence="4 5">SZMC22713</strain>
    </source>
</reference>
<feature type="compositionally biased region" description="Basic and acidic residues" evidence="2">
    <location>
        <begin position="853"/>
        <end position="868"/>
    </location>
</feature>
<feature type="region of interest" description="Disordered" evidence="2">
    <location>
        <begin position="425"/>
        <end position="466"/>
    </location>
</feature>
<accession>A0A4Y7PHT3</accession>
<evidence type="ECO:0000313" key="5">
    <source>
        <dbReference type="Proteomes" id="UP000294933"/>
    </source>
</evidence>
<dbReference type="InterPro" id="IPR001680">
    <property type="entry name" value="WD40_rpt"/>
</dbReference>
<dbReference type="InterPro" id="IPR019417">
    <property type="entry name" value="DUF2415"/>
</dbReference>
<dbReference type="SUPFAM" id="SSF101908">
    <property type="entry name" value="Putative isomerase YbhE"/>
    <property type="match status" value="1"/>
</dbReference>
<feature type="compositionally biased region" description="Acidic residues" evidence="2">
    <location>
        <begin position="1010"/>
        <end position="1022"/>
    </location>
</feature>
<feature type="compositionally biased region" description="Pro residues" evidence="2">
    <location>
        <begin position="730"/>
        <end position="740"/>
    </location>
</feature>
<dbReference type="SUPFAM" id="SSF50978">
    <property type="entry name" value="WD40 repeat-like"/>
    <property type="match status" value="1"/>
</dbReference>
<proteinExistence type="predicted"/>
<dbReference type="InterPro" id="IPR015943">
    <property type="entry name" value="WD40/YVTN_repeat-like_dom_sf"/>
</dbReference>
<dbReference type="AlphaFoldDB" id="A0A4Y7PHT3"/>
<dbReference type="EMBL" id="ML170294">
    <property type="protein sequence ID" value="TDL15024.1"/>
    <property type="molecule type" value="Genomic_DNA"/>
</dbReference>
<dbReference type="Pfam" id="PF10313">
    <property type="entry name" value="DUF2415"/>
    <property type="match status" value="1"/>
</dbReference>
<dbReference type="PANTHER" id="PTHR43991:SF9">
    <property type="entry name" value="DUF2415 DOMAIN-CONTAINING PROTEIN"/>
    <property type="match status" value="1"/>
</dbReference>
<name>A0A4Y7PHT3_9AGAM</name>
<dbReference type="Gene3D" id="2.130.10.10">
    <property type="entry name" value="YVTN repeat-like/Quinoprotein amine dehydrogenase"/>
    <property type="match status" value="1"/>
</dbReference>
<feature type="region of interest" description="Disordered" evidence="2">
    <location>
        <begin position="715"/>
        <end position="813"/>
    </location>
</feature>
<feature type="compositionally biased region" description="Basic and acidic residues" evidence="2">
    <location>
        <begin position="916"/>
        <end position="925"/>
    </location>
</feature>